<dbReference type="RefSeq" id="WP_114484954.1">
    <property type="nucleotide sequence ID" value="NZ_CBCSHM010000005.1"/>
</dbReference>
<protein>
    <submittedName>
        <fullName evidence="5">ArsR family transcriptional regulator</fullName>
    </submittedName>
</protein>
<dbReference type="PANTHER" id="PTHR33154:SF28">
    <property type="entry name" value="HTH-TYPE TRANSCRIPTIONAL REGULATOR YGAV-RELATED"/>
    <property type="match status" value="1"/>
</dbReference>
<dbReference type="SUPFAM" id="SSF46785">
    <property type="entry name" value="Winged helix' DNA-binding domain"/>
    <property type="match status" value="1"/>
</dbReference>
<gene>
    <name evidence="5" type="ORF">DU506_00280</name>
</gene>
<organism evidence="5 6">
    <name type="scientific">Vreelandella rituensis</name>
    <dbReference type="NCBI Taxonomy" id="2282306"/>
    <lineage>
        <taxon>Bacteria</taxon>
        <taxon>Pseudomonadati</taxon>
        <taxon>Pseudomonadota</taxon>
        <taxon>Gammaproteobacteria</taxon>
        <taxon>Oceanospirillales</taxon>
        <taxon>Halomonadaceae</taxon>
        <taxon>Vreelandella</taxon>
    </lineage>
</organism>
<dbReference type="NCBIfam" id="NF033788">
    <property type="entry name" value="HTH_metalloreg"/>
    <property type="match status" value="1"/>
</dbReference>
<keyword evidence="6" id="KW-1185">Reference proteome</keyword>
<dbReference type="CDD" id="cd00090">
    <property type="entry name" value="HTH_ARSR"/>
    <property type="match status" value="1"/>
</dbReference>
<name>A0A368UAJ4_9GAMM</name>
<accession>A0A368UAJ4</accession>
<comment type="caution">
    <text evidence="5">The sequence shown here is derived from an EMBL/GenBank/DDBJ whole genome shotgun (WGS) entry which is preliminary data.</text>
</comment>
<dbReference type="GO" id="GO:0003700">
    <property type="term" value="F:DNA-binding transcription factor activity"/>
    <property type="evidence" value="ECO:0007669"/>
    <property type="project" value="InterPro"/>
</dbReference>
<dbReference type="PROSITE" id="PS50987">
    <property type="entry name" value="HTH_ARSR_2"/>
    <property type="match status" value="1"/>
</dbReference>
<dbReference type="EMBL" id="QPIJ01000001">
    <property type="protein sequence ID" value="RCV93626.1"/>
    <property type="molecule type" value="Genomic_DNA"/>
</dbReference>
<dbReference type="PANTHER" id="PTHR33154">
    <property type="entry name" value="TRANSCRIPTIONAL REGULATOR, ARSR FAMILY"/>
    <property type="match status" value="1"/>
</dbReference>
<keyword evidence="2" id="KW-0238">DNA-binding</keyword>
<evidence type="ECO:0000256" key="2">
    <source>
        <dbReference type="ARBA" id="ARBA00023125"/>
    </source>
</evidence>
<dbReference type="InterPro" id="IPR011991">
    <property type="entry name" value="ArsR-like_HTH"/>
</dbReference>
<keyword evidence="3" id="KW-0804">Transcription</keyword>
<dbReference type="Pfam" id="PF01022">
    <property type="entry name" value="HTH_5"/>
    <property type="match status" value="1"/>
</dbReference>
<proteinExistence type="predicted"/>
<evidence type="ECO:0000313" key="5">
    <source>
        <dbReference type="EMBL" id="RCV93626.1"/>
    </source>
</evidence>
<dbReference type="Gene3D" id="1.10.10.10">
    <property type="entry name" value="Winged helix-like DNA-binding domain superfamily/Winged helix DNA-binding domain"/>
    <property type="match status" value="1"/>
</dbReference>
<evidence type="ECO:0000256" key="1">
    <source>
        <dbReference type="ARBA" id="ARBA00023015"/>
    </source>
</evidence>
<dbReference type="AlphaFoldDB" id="A0A368UAJ4"/>
<keyword evidence="1" id="KW-0805">Transcription regulation</keyword>
<dbReference type="Proteomes" id="UP000253204">
    <property type="component" value="Unassembled WGS sequence"/>
</dbReference>
<dbReference type="SMART" id="SM00418">
    <property type="entry name" value="HTH_ARSR"/>
    <property type="match status" value="1"/>
</dbReference>
<dbReference type="InterPro" id="IPR036390">
    <property type="entry name" value="WH_DNA-bd_sf"/>
</dbReference>
<evidence type="ECO:0000313" key="6">
    <source>
        <dbReference type="Proteomes" id="UP000253204"/>
    </source>
</evidence>
<dbReference type="InterPro" id="IPR051081">
    <property type="entry name" value="HTH_MetalResp_TranReg"/>
</dbReference>
<dbReference type="InterPro" id="IPR036388">
    <property type="entry name" value="WH-like_DNA-bd_sf"/>
</dbReference>
<dbReference type="InterPro" id="IPR001845">
    <property type="entry name" value="HTH_ArsR_DNA-bd_dom"/>
</dbReference>
<dbReference type="OrthoDB" id="9796124at2"/>
<sequence length="107" mass="11751">MNNNEIRYATDMASATMRAIGNEKRLLVMMALASQGERYVGQLQAFLAKVGEPLSQSALSQHLAILRDAEVVKVRRESQAIFYSINEKSDVRAVLEALGVLGLAKDV</sequence>
<evidence type="ECO:0000259" key="4">
    <source>
        <dbReference type="PROSITE" id="PS50987"/>
    </source>
</evidence>
<evidence type="ECO:0000256" key="3">
    <source>
        <dbReference type="ARBA" id="ARBA00023163"/>
    </source>
</evidence>
<feature type="domain" description="HTH arsR-type" evidence="4">
    <location>
        <begin position="6"/>
        <end position="105"/>
    </location>
</feature>
<reference evidence="5 6" key="1">
    <citation type="submission" date="2018-07" db="EMBL/GenBank/DDBJ databases">
        <title>Halomonas rutogse sp. nov., isolated from Lake TangqianCo on Tibetan Plateau.</title>
        <authorList>
            <person name="Lu H."/>
            <person name="Xing P."/>
            <person name="Wu Q."/>
        </authorList>
    </citation>
    <scope>NUCLEOTIDE SEQUENCE [LARGE SCALE GENOMIC DNA]</scope>
    <source>
        <strain evidence="5 6">TQ8S</strain>
    </source>
</reference>
<dbReference type="GO" id="GO:0003677">
    <property type="term" value="F:DNA binding"/>
    <property type="evidence" value="ECO:0007669"/>
    <property type="project" value="UniProtKB-KW"/>
</dbReference>